<accession>A0ABD5M2V6</accession>
<proteinExistence type="predicted"/>
<gene>
    <name evidence="2" type="ORF">ABNG04_12065</name>
</gene>
<dbReference type="Proteomes" id="UP001567572">
    <property type="component" value="Unassembled WGS sequence"/>
</dbReference>
<evidence type="ECO:0000313" key="2">
    <source>
        <dbReference type="EMBL" id="MEZ3164599.1"/>
    </source>
</evidence>
<sequence>MGRLVSIYSLPDGPLRPSAIALLDGWSTAIVLGISLLGGFGFVIIAMLASLR</sequence>
<name>A0ABD5M2V6_9EURY</name>
<reference evidence="2 3" key="1">
    <citation type="submission" date="2024-06" db="EMBL/GenBank/DDBJ databases">
        <title>Halorubrum miltondacostae sp. nov., a potential PHA producer isolated from an inland solar saltern in Rio Maior, Portugal.</title>
        <authorList>
            <person name="Albuquerque L."/>
            <person name="Viver T."/>
            <person name="Barroso C."/>
            <person name="Claudino R."/>
            <person name="Galvan M."/>
            <person name="Simoes G."/>
            <person name="Lobo Da Cunha A."/>
            <person name="Egas C."/>
        </authorList>
    </citation>
    <scope>NUCLEOTIDE SEQUENCE [LARGE SCALE GENOMIC DNA]</scope>
    <source>
        <strain evidence="2 3">RMP-11</strain>
    </source>
</reference>
<organism evidence="2 3">
    <name type="scientific">Halorubrum miltondacostae</name>
    <dbReference type="NCBI Taxonomy" id="3076378"/>
    <lineage>
        <taxon>Archaea</taxon>
        <taxon>Methanobacteriati</taxon>
        <taxon>Methanobacteriota</taxon>
        <taxon>Stenosarchaea group</taxon>
        <taxon>Halobacteria</taxon>
        <taxon>Halobacteriales</taxon>
        <taxon>Haloferacaceae</taxon>
        <taxon>Halorubrum</taxon>
    </lineage>
</organism>
<keyword evidence="3" id="KW-1185">Reference proteome</keyword>
<keyword evidence="1" id="KW-0812">Transmembrane</keyword>
<dbReference type="RefSeq" id="WP_371162659.1">
    <property type="nucleotide sequence ID" value="NZ_JBEDNX010000008.1"/>
</dbReference>
<comment type="caution">
    <text evidence="2">The sequence shown here is derived from an EMBL/GenBank/DDBJ whole genome shotgun (WGS) entry which is preliminary data.</text>
</comment>
<feature type="transmembrane region" description="Helical" evidence="1">
    <location>
        <begin position="26"/>
        <end position="49"/>
    </location>
</feature>
<evidence type="ECO:0000313" key="3">
    <source>
        <dbReference type="Proteomes" id="UP001567572"/>
    </source>
</evidence>
<keyword evidence="1" id="KW-0472">Membrane</keyword>
<dbReference type="AlphaFoldDB" id="A0ABD5M2V6"/>
<keyword evidence="1" id="KW-1133">Transmembrane helix</keyword>
<protein>
    <submittedName>
        <fullName evidence="2">Uncharacterized protein</fullName>
    </submittedName>
</protein>
<evidence type="ECO:0000256" key="1">
    <source>
        <dbReference type="SAM" id="Phobius"/>
    </source>
</evidence>
<dbReference type="EMBL" id="JBEDNY010000003">
    <property type="protein sequence ID" value="MEZ3164599.1"/>
    <property type="molecule type" value="Genomic_DNA"/>
</dbReference>